<evidence type="ECO:0000256" key="3">
    <source>
        <dbReference type="ARBA" id="ARBA00022448"/>
    </source>
</evidence>
<keyword evidence="3" id="KW-0813">Transport</keyword>
<evidence type="ECO:0000256" key="7">
    <source>
        <dbReference type="ARBA" id="ARBA00023228"/>
    </source>
</evidence>
<feature type="transmembrane region" description="Helical" evidence="25">
    <location>
        <begin position="83"/>
        <end position="99"/>
    </location>
</feature>
<evidence type="ECO:0000256" key="5">
    <source>
        <dbReference type="ARBA" id="ARBA00022989"/>
    </source>
</evidence>
<evidence type="ECO:0000256" key="15">
    <source>
        <dbReference type="ARBA" id="ARBA00044899"/>
    </source>
</evidence>
<feature type="transmembrane region" description="Helical" evidence="25">
    <location>
        <begin position="105"/>
        <end position="126"/>
    </location>
</feature>
<evidence type="ECO:0000256" key="14">
    <source>
        <dbReference type="ARBA" id="ARBA00044898"/>
    </source>
</evidence>
<comment type="catalytic activity">
    <reaction evidence="17">
        <text>L-arginyl-glycine(out) = L-arginyl-glycine(in)</text>
        <dbReference type="Rhea" id="RHEA:79391"/>
        <dbReference type="ChEBI" id="CHEBI:229955"/>
    </reaction>
</comment>
<evidence type="ECO:0000256" key="22">
    <source>
        <dbReference type="ARBA" id="ARBA00045018"/>
    </source>
</evidence>
<feature type="transmembrane region" description="Helical" evidence="25">
    <location>
        <begin position="12"/>
        <end position="30"/>
    </location>
</feature>
<evidence type="ECO:0000259" key="26">
    <source>
        <dbReference type="PROSITE" id="PS50850"/>
    </source>
</evidence>
<organism evidence="27 28">
    <name type="scientific">Accumulibacter regalis</name>
    <dbReference type="NCBI Taxonomy" id="522306"/>
    <lineage>
        <taxon>Bacteria</taxon>
        <taxon>Pseudomonadati</taxon>
        <taxon>Pseudomonadota</taxon>
        <taxon>Betaproteobacteria</taxon>
        <taxon>Candidatus Accumulibacter</taxon>
    </lineage>
</organism>
<feature type="transmembrane region" description="Helical" evidence="25">
    <location>
        <begin position="265"/>
        <end position="285"/>
    </location>
</feature>
<comment type="catalytic activity">
    <reaction evidence="19">
        <text>L-alanyl-L-lysine(out) = L-alanyl-L-lysine(in)</text>
        <dbReference type="Rhea" id="RHEA:79415"/>
        <dbReference type="ChEBI" id="CHEBI:192470"/>
    </reaction>
</comment>
<keyword evidence="6 25" id="KW-0472">Membrane</keyword>
<feature type="transmembrane region" description="Helical" evidence="25">
    <location>
        <begin position="42"/>
        <end position="62"/>
    </location>
</feature>
<evidence type="ECO:0000256" key="13">
    <source>
        <dbReference type="ARBA" id="ARBA00044893"/>
    </source>
</evidence>
<accession>A0A011NZA3</accession>
<dbReference type="GO" id="GO:0005765">
    <property type="term" value="C:lysosomal membrane"/>
    <property type="evidence" value="ECO:0007669"/>
    <property type="project" value="UniProtKB-SubCell"/>
</dbReference>
<dbReference type="EMBL" id="JEMY01000029">
    <property type="protein sequence ID" value="EXI88008.1"/>
    <property type="molecule type" value="Genomic_DNA"/>
</dbReference>
<comment type="subcellular location">
    <subcellularLocation>
        <location evidence="1">Lysosome membrane</location>
        <topology evidence="1">Multi-pass membrane protein</topology>
    </subcellularLocation>
</comment>
<comment type="catalytic activity">
    <reaction evidence="8">
        <text>L-lysyl-L-alanine(out) = L-lysyl-L-alanine(in)</text>
        <dbReference type="Rhea" id="RHEA:79399"/>
        <dbReference type="ChEBI" id="CHEBI:229954"/>
    </reaction>
</comment>
<protein>
    <recommendedName>
        <fullName evidence="21">Lysosomal dipeptide transporter MFSD1</fullName>
    </recommendedName>
    <alternativeName>
        <fullName evidence="22">Major facilitator superfamily domain-containing protein 1</fullName>
    </alternativeName>
</protein>
<evidence type="ECO:0000256" key="4">
    <source>
        <dbReference type="ARBA" id="ARBA00022692"/>
    </source>
</evidence>
<evidence type="ECO:0000256" key="16">
    <source>
        <dbReference type="ARBA" id="ARBA00044900"/>
    </source>
</evidence>
<evidence type="ECO:0000256" key="6">
    <source>
        <dbReference type="ARBA" id="ARBA00023136"/>
    </source>
</evidence>
<gene>
    <name evidence="27" type="primary">sauU</name>
    <name evidence="27" type="ORF">AW11_02302</name>
</gene>
<sequence>MNAGQRGYPPAAVAWSVWGLGALLYLVGFYQRVAPAVMTDQLMIDFSIGATELGNLSAFYFYSYVAMQIPTGILADRWGPRRLLSAGAFVAAIGSALFASAPDLWWANGGRLLIGASVAVAFVSMLKLASHWFAAQQFALASGLALVFGVVGGVIAGVPLRMLIEAWGWRSVMGVSAALTALLAIAIWLRVRDDPADWAYESHAQAAHGSGQHGSILRGMAEVLSYRNTWILLITPIGIAGSVLTFAGLWGVPFLRQVHGLDTRTAAAITSLLLIAWAVGGPLLGTLSQRMGRRRPLYVWTTAAALAGWLVVIYAPLPMWLLIVTLLFTGLVSGNLIIGFAFAKESVPARLTGTASGICNMGPLLGGMLLQPAVGWLLDDNWLGATEGGARIYDATAYQTGFSLMAGCLVVSLCLIPFAKETYARQTP</sequence>
<comment type="catalytic activity">
    <reaction evidence="18">
        <text>L-histidyl-L-alpha-amino acid(out) = L-histidyl-L-alpha-amino acid(in)</text>
        <dbReference type="Rhea" id="RHEA:79379"/>
        <dbReference type="ChEBI" id="CHEBI:229964"/>
    </reaction>
</comment>
<evidence type="ECO:0000256" key="19">
    <source>
        <dbReference type="ARBA" id="ARBA00044919"/>
    </source>
</evidence>
<evidence type="ECO:0000256" key="11">
    <source>
        <dbReference type="ARBA" id="ARBA00044884"/>
    </source>
</evidence>
<feature type="transmembrane region" description="Helical" evidence="25">
    <location>
        <begin position="297"/>
        <end position="315"/>
    </location>
</feature>
<comment type="subunit">
    <text evidence="24">Homodimer. Interacts with lysosomal protein GLMP (via lumenal domain); the interaction starts while both proteins are still in the endoplasmic reticulum and is required for stabilization of MFSD1 in lysosomes but has no direct effect on its targeting to lysosomes or transporter activity.</text>
</comment>
<evidence type="ECO:0000256" key="12">
    <source>
        <dbReference type="ARBA" id="ARBA00044891"/>
    </source>
</evidence>
<evidence type="ECO:0000256" key="20">
    <source>
        <dbReference type="ARBA" id="ARBA00044924"/>
    </source>
</evidence>
<dbReference type="InterPro" id="IPR020846">
    <property type="entry name" value="MFS_dom"/>
</dbReference>
<feature type="transmembrane region" description="Helical" evidence="25">
    <location>
        <begin position="398"/>
        <end position="419"/>
    </location>
</feature>
<dbReference type="InterPro" id="IPR036259">
    <property type="entry name" value="MFS_trans_sf"/>
</dbReference>
<evidence type="ECO:0000256" key="23">
    <source>
        <dbReference type="ARBA" id="ARBA00045709"/>
    </source>
</evidence>
<feature type="transmembrane region" description="Helical" evidence="25">
    <location>
        <begin position="230"/>
        <end position="253"/>
    </location>
</feature>
<reference evidence="27" key="1">
    <citation type="submission" date="2014-02" db="EMBL/GenBank/DDBJ databases">
        <title>Expanding our view of genomic diversity in Candidatus Accumulibacter clades.</title>
        <authorList>
            <person name="Skennerton C.T."/>
            <person name="Barr J.J."/>
            <person name="Slater F.R."/>
            <person name="Bond P.L."/>
            <person name="Tyson G.W."/>
        </authorList>
    </citation>
    <scope>NUCLEOTIDE SEQUENCE [LARGE SCALE GENOMIC DNA]</scope>
</reference>
<comment type="catalytic activity">
    <reaction evidence="12">
        <text>L-lysyl-L-alpha-amino acid(out) = L-lysyl-L-alpha-amino acid(in)</text>
        <dbReference type="Rhea" id="RHEA:79387"/>
        <dbReference type="ChEBI" id="CHEBI:229965"/>
    </reaction>
</comment>
<comment type="catalytic activity">
    <reaction evidence="14">
        <text>L-aspartyl-L-lysine(out) = L-aspartyl-L-lysine(in)</text>
        <dbReference type="Rhea" id="RHEA:79411"/>
        <dbReference type="ChEBI" id="CHEBI:229953"/>
    </reaction>
</comment>
<comment type="catalytic activity">
    <reaction evidence="9">
        <text>L-histidyl-glycine(out) = L-histidyl-glycine(in)</text>
        <dbReference type="Rhea" id="RHEA:79395"/>
        <dbReference type="ChEBI" id="CHEBI:229957"/>
    </reaction>
</comment>
<comment type="catalytic activity">
    <reaction evidence="10">
        <text>L-alpha-aminoacyl-L-arginine(out) = L-alpha-aminoacyl-L-arginine(in)</text>
        <dbReference type="Rhea" id="RHEA:79367"/>
        <dbReference type="ChEBI" id="CHEBI:229968"/>
    </reaction>
</comment>
<dbReference type="PROSITE" id="PS50850">
    <property type="entry name" value="MFS"/>
    <property type="match status" value="1"/>
</dbReference>
<comment type="catalytic activity">
    <reaction evidence="13">
        <text>L-alpha-aminoacyl-L-lysine(out) = L-alpha-aminoacyl-L-lysine(in)</text>
        <dbReference type="Rhea" id="RHEA:79383"/>
        <dbReference type="ChEBI" id="CHEBI:229966"/>
    </reaction>
</comment>
<keyword evidence="7" id="KW-0458">Lysosome</keyword>
<dbReference type="GO" id="GO:0022857">
    <property type="term" value="F:transmembrane transporter activity"/>
    <property type="evidence" value="ECO:0007669"/>
    <property type="project" value="InterPro"/>
</dbReference>
<dbReference type="SUPFAM" id="SSF103473">
    <property type="entry name" value="MFS general substrate transporter"/>
    <property type="match status" value="1"/>
</dbReference>
<feature type="transmembrane region" description="Helical" evidence="25">
    <location>
        <begin position="355"/>
        <end position="378"/>
    </location>
</feature>
<evidence type="ECO:0000256" key="17">
    <source>
        <dbReference type="ARBA" id="ARBA00044903"/>
    </source>
</evidence>
<keyword evidence="5 25" id="KW-1133">Transmembrane helix</keyword>
<comment type="catalytic activity">
    <reaction evidence="15">
        <text>L-arginyl-L-alpha-amino acid(out) = L-arginyl-L-alpha-amino acid(in)</text>
        <dbReference type="Rhea" id="RHEA:79371"/>
        <dbReference type="ChEBI" id="CHEBI:84315"/>
    </reaction>
</comment>
<comment type="similarity">
    <text evidence="2">Belongs to the major facilitator superfamily.</text>
</comment>
<feature type="transmembrane region" description="Helical" evidence="25">
    <location>
        <begin position="321"/>
        <end position="343"/>
    </location>
</feature>
<proteinExistence type="inferred from homology"/>
<name>A0A011NZA3_ACCRE</name>
<dbReference type="Gene3D" id="1.20.1250.20">
    <property type="entry name" value="MFS general substrate transporter like domains"/>
    <property type="match status" value="2"/>
</dbReference>
<evidence type="ECO:0000256" key="9">
    <source>
        <dbReference type="ARBA" id="ARBA00044878"/>
    </source>
</evidence>
<feature type="domain" description="Major facilitator superfamily (MFS) profile" evidence="26">
    <location>
        <begin position="16"/>
        <end position="424"/>
    </location>
</feature>
<evidence type="ECO:0000256" key="1">
    <source>
        <dbReference type="ARBA" id="ARBA00004155"/>
    </source>
</evidence>
<dbReference type="PANTHER" id="PTHR23512:SF3">
    <property type="entry name" value="MAJOR FACILITATOR SUPERFAMILY DOMAIN-CONTAINING PROTEIN 1"/>
    <property type="match status" value="1"/>
</dbReference>
<evidence type="ECO:0000256" key="2">
    <source>
        <dbReference type="ARBA" id="ARBA00008335"/>
    </source>
</evidence>
<dbReference type="eggNOG" id="COG2271">
    <property type="taxonomic scope" value="Bacteria"/>
</dbReference>
<dbReference type="Pfam" id="PF07690">
    <property type="entry name" value="MFS_1"/>
    <property type="match status" value="1"/>
</dbReference>
<comment type="function">
    <text evidence="23">Lysosomal dipeptide uniporter that selectively exports lysine, arginine or histidine-containing dipeptides with a net positive charge from the lysosome lumen into the cytosol. Could play a role in a specific type of protein O-glycosylation indirectly regulating macrophages migration and tissue invasion. Also essential for liver homeostasis.</text>
</comment>
<comment type="catalytic activity">
    <reaction evidence="11">
        <text>L-alpha-aminoacyl-L-histidine(out) = L-alpha-aminoacyl-L-histidine(in)</text>
        <dbReference type="Rhea" id="RHEA:79375"/>
        <dbReference type="ChEBI" id="CHEBI:229967"/>
    </reaction>
</comment>
<keyword evidence="4 25" id="KW-0812">Transmembrane</keyword>
<dbReference type="Proteomes" id="UP000022141">
    <property type="component" value="Unassembled WGS sequence"/>
</dbReference>
<feature type="transmembrane region" description="Helical" evidence="25">
    <location>
        <begin position="138"/>
        <end position="160"/>
    </location>
</feature>
<evidence type="ECO:0000256" key="8">
    <source>
        <dbReference type="ARBA" id="ARBA00044876"/>
    </source>
</evidence>
<dbReference type="PATRIC" id="fig|1454004.3.peg.2379"/>
<dbReference type="AlphaFoldDB" id="A0A011NZA3"/>
<comment type="catalytic activity">
    <reaction evidence="16">
        <text>L-lysyl-L-lysine(out) = L-lysyl-L-lysine(in)</text>
        <dbReference type="Rhea" id="RHEA:79403"/>
        <dbReference type="ChEBI" id="CHEBI:229956"/>
    </reaction>
</comment>
<comment type="caution">
    <text evidence="27">The sequence shown here is derived from an EMBL/GenBank/DDBJ whole genome shotgun (WGS) entry which is preliminary data.</text>
</comment>
<dbReference type="PANTHER" id="PTHR23512">
    <property type="entry name" value="MAJOR FACILITATOR SUPERFAMILY DOMAIN-CONTAINING PROTEIN 1"/>
    <property type="match status" value="1"/>
</dbReference>
<feature type="transmembrane region" description="Helical" evidence="25">
    <location>
        <begin position="166"/>
        <end position="189"/>
    </location>
</feature>
<dbReference type="InterPro" id="IPR011701">
    <property type="entry name" value="MFS"/>
</dbReference>
<evidence type="ECO:0000313" key="28">
    <source>
        <dbReference type="Proteomes" id="UP000022141"/>
    </source>
</evidence>
<evidence type="ECO:0000313" key="27">
    <source>
        <dbReference type="EMBL" id="EXI88008.1"/>
    </source>
</evidence>
<evidence type="ECO:0000256" key="10">
    <source>
        <dbReference type="ARBA" id="ARBA00044881"/>
    </source>
</evidence>
<comment type="catalytic activity">
    <reaction evidence="20">
        <text>L-lysyl-glycine(out) = L-lysyl-glycine(in)</text>
        <dbReference type="Rhea" id="RHEA:79407"/>
        <dbReference type="ChEBI" id="CHEBI:191202"/>
    </reaction>
</comment>
<evidence type="ECO:0000256" key="21">
    <source>
        <dbReference type="ARBA" id="ARBA00044985"/>
    </source>
</evidence>
<keyword evidence="28" id="KW-1185">Reference proteome</keyword>
<evidence type="ECO:0000256" key="25">
    <source>
        <dbReference type="SAM" id="Phobius"/>
    </source>
</evidence>
<evidence type="ECO:0000256" key="24">
    <source>
        <dbReference type="ARBA" id="ARBA00046376"/>
    </source>
</evidence>
<dbReference type="STRING" id="1454004.AW11_02302"/>
<evidence type="ECO:0000256" key="18">
    <source>
        <dbReference type="ARBA" id="ARBA00044912"/>
    </source>
</evidence>
<dbReference type="InterPro" id="IPR052187">
    <property type="entry name" value="MFSD1"/>
</dbReference>